<dbReference type="AlphaFoldDB" id="A0A967C7G4"/>
<protein>
    <submittedName>
        <fullName evidence="1">Uncharacterized protein</fullName>
    </submittedName>
</protein>
<dbReference type="Proteomes" id="UP000761264">
    <property type="component" value="Unassembled WGS sequence"/>
</dbReference>
<accession>A0A967C7G4</accession>
<reference evidence="1" key="1">
    <citation type="submission" date="2020-03" db="EMBL/GenBank/DDBJ databases">
        <title>Genome of Pelagibius litoralis DSM 21314T.</title>
        <authorList>
            <person name="Wang G."/>
        </authorList>
    </citation>
    <scope>NUCLEOTIDE SEQUENCE</scope>
    <source>
        <strain evidence="1">DSM 21314</strain>
    </source>
</reference>
<dbReference type="RefSeq" id="WP_167221613.1">
    <property type="nucleotide sequence ID" value="NZ_JAAQPH010000002.1"/>
</dbReference>
<sequence length="73" mass="8240">MTDRYGTVSLSRDAQGPYITINSGGDLHRFRVRESNVEMLGVQALHVSHPEYRNNSTADVISLAEARPHHHDR</sequence>
<evidence type="ECO:0000313" key="2">
    <source>
        <dbReference type="Proteomes" id="UP000761264"/>
    </source>
</evidence>
<evidence type="ECO:0000313" key="1">
    <source>
        <dbReference type="EMBL" id="NIA67762.1"/>
    </source>
</evidence>
<gene>
    <name evidence="1" type="ORF">HBA54_04090</name>
</gene>
<organism evidence="1 2">
    <name type="scientific">Pelagibius litoralis</name>
    <dbReference type="NCBI Taxonomy" id="374515"/>
    <lineage>
        <taxon>Bacteria</taxon>
        <taxon>Pseudomonadati</taxon>
        <taxon>Pseudomonadota</taxon>
        <taxon>Alphaproteobacteria</taxon>
        <taxon>Rhodospirillales</taxon>
        <taxon>Rhodovibrionaceae</taxon>
        <taxon>Pelagibius</taxon>
    </lineage>
</organism>
<proteinExistence type="predicted"/>
<comment type="caution">
    <text evidence="1">The sequence shown here is derived from an EMBL/GenBank/DDBJ whole genome shotgun (WGS) entry which is preliminary data.</text>
</comment>
<name>A0A967C7G4_9PROT</name>
<dbReference type="EMBL" id="JAAQPH010000002">
    <property type="protein sequence ID" value="NIA67762.1"/>
    <property type="molecule type" value="Genomic_DNA"/>
</dbReference>
<keyword evidence="2" id="KW-1185">Reference proteome</keyword>